<dbReference type="Proteomes" id="UP000243499">
    <property type="component" value="Chromosome 5"/>
</dbReference>
<gene>
    <name evidence="2" type="ORF">PAHAL_5G169500</name>
</gene>
<accession>A0A2S3HRZ0</accession>
<feature type="region of interest" description="Disordered" evidence="1">
    <location>
        <begin position="106"/>
        <end position="136"/>
    </location>
</feature>
<feature type="region of interest" description="Disordered" evidence="1">
    <location>
        <begin position="13"/>
        <end position="94"/>
    </location>
</feature>
<reference evidence="2" key="1">
    <citation type="submission" date="2018-04" db="EMBL/GenBank/DDBJ databases">
        <title>WGS assembly of Panicum hallii.</title>
        <authorList>
            <person name="Lovell J."/>
            <person name="Jenkins J."/>
            <person name="Lowry D."/>
            <person name="Mamidi S."/>
            <person name="Sreedasyam A."/>
            <person name="Weng X."/>
            <person name="Barry K."/>
            <person name="Bonette J."/>
            <person name="Campitelli B."/>
            <person name="Daum C."/>
            <person name="Gordon S."/>
            <person name="Gould B."/>
            <person name="Lipzen A."/>
            <person name="Macqueen A."/>
            <person name="Palacio-Mejia J."/>
            <person name="Plott C."/>
            <person name="Shakirov E."/>
            <person name="Shu S."/>
            <person name="Yoshinaga Y."/>
            <person name="Zane M."/>
            <person name="Rokhsar D."/>
            <person name="Grimwood J."/>
            <person name="Schmutz J."/>
            <person name="Juenger T."/>
        </authorList>
    </citation>
    <scope>NUCLEOTIDE SEQUENCE [LARGE SCALE GENOMIC DNA]</scope>
    <source>
        <strain evidence="2">FIL2</strain>
    </source>
</reference>
<organism evidence="2">
    <name type="scientific">Panicum hallii</name>
    <dbReference type="NCBI Taxonomy" id="206008"/>
    <lineage>
        <taxon>Eukaryota</taxon>
        <taxon>Viridiplantae</taxon>
        <taxon>Streptophyta</taxon>
        <taxon>Embryophyta</taxon>
        <taxon>Tracheophyta</taxon>
        <taxon>Spermatophyta</taxon>
        <taxon>Magnoliopsida</taxon>
        <taxon>Liliopsida</taxon>
        <taxon>Poales</taxon>
        <taxon>Poaceae</taxon>
        <taxon>PACMAD clade</taxon>
        <taxon>Panicoideae</taxon>
        <taxon>Panicodae</taxon>
        <taxon>Paniceae</taxon>
        <taxon>Panicinae</taxon>
        <taxon>Panicum</taxon>
        <taxon>Panicum sect. Panicum</taxon>
    </lineage>
</organism>
<dbReference type="Gramene" id="PAN28653">
    <property type="protein sequence ID" value="PAN28653"/>
    <property type="gene ID" value="PAHAL_5G169500"/>
</dbReference>
<feature type="compositionally biased region" description="Low complexity" evidence="1">
    <location>
        <begin position="68"/>
        <end position="92"/>
    </location>
</feature>
<feature type="compositionally biased region" description="Low complexity" evidence="1">
    <location>
        <begin position="112"/>
        <end position="122"/>
    </location>
</feature>
<sequence>MWARCGGACVAQRPGHARGVASRRQRPADRCARRRRGRGRPAASARTRAHRTGGWARGHAFDPLPTLASSRSRGTSAATPPLSSPAATTSPSRPFQYLLGYQVPSTSDRTRSAAARLAASPTEQGWGSSAHTAWRR</sequence>
<dbReference type="AlphaFoldDB" id="A0A2S3HRZ0"/>
<feature type="compositionally biased region" description="Polar residues" evidence="1">
    <location>
        <begin position="123"/>
        <end position="136"/>
    </location>
</feature>
<name>A0A2S3HRZ0_9POAL</name>
<proteinExistence type="predicted"/>
<protein>
    <submittedName>
        <fullName evidence="2">Uncharacterized protein</fullName>
    </submittedName>
</protein>
<evidence type="ECO:0000256" key="1">
    <source>
        <dbReference type="SAM" id="MobiDB-lite"/>
    </source>
</evidence>
<evidence type="ECO:0000313" key="2">
    <source>
        <dbReference type="EMBL" id="PAN28653.1"/>
    </source>
</evidence>
<dbReference type="EMBL" id="CM008050">
    <property type="protein sequence ID" value="PAN28653.1"/>
    <property type="molecule type" value="Genomic_DNA"/>
</dbReference>